<keyword evidence="2" id="KW-1185">Reference proteome</keyword>
<dbReference type="EMBL" id="JAFBFC010000001">
    <property type="protein sequence ID" value="MBM7701718.1"/>
    <property type="molecule type" value="Genomic_DNA"/>
</dbReference>
<proteinExistence type="predicted"/>
<name>A0ABS2QR77_9BACI</name>
<comment type="caution">
    <text evidence="1">The sequence shown here is derived from an EMBL/GenBank/DDBJ whole genome shotgun (WGS) entry which is preliminary data.</text>
</comment>
<keyword evidence="1" id="KW-0808">Transferase</keyword>
<evidence type="ECO:0000313" key="1">
    <source>
        <dbReference type="EMBL" id="MBM7701718.1"/>
    </source>
</evidence>
<organism evidence="1 2">
    <name type="scientific">Priestia iocasae</name>
    <dbReference type="NCBI Taxonomy" id="2291674"/>
    <lineage>
        <taxon>Bacteria</taxon>
        <taxon>Bacillati</taxon>
        <taxon>Bacillota</taxon>
        <taxon>Bacilli</taxon>
        <taxon>Bacillales</taxon>
        <taxon>Bacillaceae</taxon>
        <taxon>Priestia</taxon>
    </lineage>
</organism>
<sequence length="259" mass="30088">MIVQNIYDTVANMKEQLQVELNHPYVKQFIHHPIIDENKLLCICSFLNGISIEEREMPQYTLPIMLVQIALDTHDLVSIQPVGNNESILKERQLTVLAGDYYSGLYYYYFSKSGQLELIKEVASAIKDINVSKIKLYQSHTTDVDDMMLNFRTVETALVQCLCNYFKQEEWKELLQQVLFISSLLNELRRHEEGKPSFLIEALQNKGNVHDIVMSQVKESTIVIERYLQSQLVLNDQLTDYLYKLLNKHKHCKNVVGEG</sequence>
<dbReference type="Proteomes" id="UP000809829">
    <property type="component" value="Unassembled WGS sequence"/>
</dbReference>
<protein>
    <submittedName>
        <fullName evidence="1">Heptaprenyl diphosphate synthase</fullName>
        <ecNumber evidence="1">2.5.1.30</ecNumber>
    </submittedName>
</protein>
<dbReference type="RefSeq" id="WP_239583272.1">
    <property type="nucleotide sequence ID" value="NZ_JAFBFC010000001.1"/>
</dbReference>
<dbReference type="EC" id="2.5.1.30" evidence="1"/>
<dbReference type="InterPro" id="IPR009920">
    <property type="entry name" value="HEPPP_synth_su1"/>
</dbReference>
<dbReference type="GO" id="GO:0000010">
    <property type="term" value="F:heptaprenyl diphosphate synthase activity"/>
    <property type="evidence" value="ECO:0007669"/>
    <property type="project" value="UniProtKB-EC"/>
</dbReference>
<dbReference type="Pfam" id="PF07307">
    <property type="entry name" value="HEPPP_synt_1"/>
    <property type="match status" value="1"/>
</dbReference>
<reference evidence="1 2" key="1">
    <citation type="submission" date="2021-01" db="EMBL/GenBank/DDBJ databases">
        <title>Genomic Encyclopedia of Type Strains, Phase IV (KMG-IV): sequencing the most valuable type-strain genomes for metagenomic binning, comparative biology and taxonomic classification.</title>
        <authorList>
            <person name="Goeker M."/>
        </authorList>
    </citation>
    <scope>NUCLEOTIDE SEQUENCE [LARGE SCALE GENOMIC DNA]</scope>
    <source>
        <strain evidence="1 2">DSM 104297</strain>
    </source>
</reference>
<accession>A0ABS2QR77</accession>
<evidence type="ECO:0000313" key="2">
    <source>
        <dbReference type="Proteomes" id="UP000809829"/>
    </source>
</evidence>
<gene>
    <name evidence="1" type="ORF">JOC83_000544</name>
</gene>
<dbReference type="Gene3D" id="1.20.120.1450">
    <property type="match status" value="1"/>
</dbReference>